<feature type="compositionally biased region" description="Basic and acidic residues" evidence="1">
    <location>
        <begin position="113"/>
        <end position="125"/>
    </location>
</feature>
<gene>
    <name evidence="3" type="primary">LOC118417279</name>
</gene>
<evidence type="ECO:0000313" key="3">
    <source>
        <dbReference type="RefSeq" id="XP_035678684.1"/>
    </source>
</evidence>
<dbReference type="GeneID" id="118417279"/>
<dbReference type="AlphaFoldDB" id="A0A9J7L9F3"/>
<keyword evidence="2" id="KW-1185">Reference proteome</keyword>
<sequence length="151" mass="17342">MQCYRIGWTLHLHHVCRLMREVLQLNLKITISDDYSVASEFRCNHERQLKQKEKEEKASEVPTELELCLGKDSQEVHAPEMPTELEPVQDKGKGSQKRHHARHSVAADNPAQDGDHFSVSDRDGCPRVCVSGDRSLKTATLTKQPKKWRRC</sequence>
<reference evidence="2" key="1">
    <citation type="journal article" date="2020" name="Nat. Ecol. Evol.">
        <title>Deeply conserved synteny resolves early events in vertebrate evolution.</title>
        <authorList>
            <person name="Simakov O."/>
            <person name="Marletaz F."/>
            <person name="Yue J.X."/>
            <person name="O'Connell B."/>
            <person name="Jenkins J."/>
            <person name="Brandt A."/>
            <person name="Calef R."/>
            <person name="Tung C.H."/>
            <person name="Huang T.K."/>
            <person name="Schmutz J."/>
            <person name="Satoh N."/>
            <person name="Yu J.K."/>
            <person name="Putnam N.H."/>
            <person name="Green R.E."/>
            <person name="Rokhsar D.S."/>
        </authorList>
    </citation>
    <scope>NUCLEOTIDE SEQUENCE [LARGE SCALE GENOMIC DNA]</scope>
    <source>
        <strain evidence="2">S238N-H82</strain>
    </source>
</reference>
<dbReference type="RefSeq" id="XP_035678684.1">
    <property type="nucleotide sequence ID" value="XM_035822791.1"/>
</dbReference>
<feature type="compositionally biased region" description="Basic residues" evidence="1">
    <location>
        <begin position="94"/>
        <end position="103"/>
    </location>
</feature>
<protein>
    <submittedName>
        <fullName evidence="3">Uncharacterized protein LOC118417279</fullName>
    </submittedName>
</protein>
<proteinExistence type="predicted"/>
<evidence type="ECO:0000313" key="2">
    <source>
        <dbReference type="Proteomes" id="UP000001554"/>
    </source>
</evidence>
<name>A0A9J7L9F3_BRAFL</name>
<organism evidence="2 3">
    <name type="scientific">Branchiostoma floridae</name>
    <name type="common">Florida lancelet</name>
    <name type="synonym">Amphioxus</name>
    <dbReference type="NCBI Taxonomy" id="7739"/>
    <lineage>
        <taxon>Eukaryota</taxon>
        <taxon>Metazoa</taxon>
        <taxon>Chordata</taxon>
        <taxon>Cephalochordata</taxon>
        <taxon>Leptocardii</taxon>
        <taxon>Amphioxiformes</taxon>
        <taxon>Branchiostomatidae</taxon>
        <taxon>Branchiostoma</taxon>
    </lineage>
</organism>
<feature type="region of interest" description="Disordered" evidence="1">
    <location>
        <begin position="71"/>
        <end position="130"/>
    </location>
</feature>
<reference evidence="3" key="2">
    <citation type="submission" date="2025-08" db="UniProtKB">
        <authorList>
            <consortium name="RefSeq"/>
        </authorList>
    </citation>
    <scope>IDENTIFICATION</scope>
    <source>
        <strain evidence="3">S238N-H82</strain>
        <tissue evidence="3">Testes</tissue>
    </source>
</reference>
<dbReference type="Proteomes" id="UP000001554">
    <property type="component" value="Chromosome 6"/>
</dbReference>
<accession>A0A9J7L9F3</accession>
<evidence type="ECO:0000256" key="1">
    <source>
        <dbReference type="SAM" id="MobiDB-lite"/>
    </source>
</evidence>
<dbReference type="KEGG" id="bfo:118417279"/>